<evidence type="ECO:0000313" key="7">
    <source>
        <dbReference type="Proteomes" id="UP000277871"/>
    </source>
</evidence>
<name>A0A3L9LZM5_9MICC</name>
<dbReference type="InterPro" id="IPR041490">
    <property type="entry name" value="KstR2_TetR_C"/>
</dbReference>
<evidence type="ECO:0000259" key="5">
    <source>
        <dbReference type="PROSITE" id="PS50977"/>
    </source>
</evidence>
<dbReference type="AlphaFoldDB" id="A0A3L9LZM5"/>
<dbReference type="RefSeq" id="WP_121845187.1">
    <property type="nucleotide sequence ID" value="NZ_PHOA01000008.1"/>
</dbReference>
<dbReference type="Pfam" id="PF00440">
    <property type="entry name" value="TetR_N"/>
    <property type="match status" value="1"/>
</dbReference>
<dbReference type="Proteomes" id="UP000277871">
    <property type="component" value="Unassembled WGS sequence"/>
</dbReference>
<dbReference type="GO" id="GO:0045892">
    <property type="term" value="P:negative regulation of DNA-templated transcription"/>
    <property type="evidence" value="ECO:0007669"/>
    <property type="project" value="UniProtKB-ARBA"/>
</dbReference>
<evidence type="ECO:0000313" key="6">
    <source>
        <dbReference type="EMBL" id="RLY93847.1"/>
    </source>
</evidence>
<dbReference type="EMBL" id="RDEX01000001">
    <property type="protein sequence ID" value="RLY93847.1"/>
    <property type="molecule type" value="Genomic_DNA"/>
</dbReference>
<reference evidence="6 7" key="1">
    <citation type="submission" date="2018-10" db="EMBL/GenBank/DDBJ databases">
        <title>Kocuria tytonicola, new bacteria from the preen glands of American barn owls (Tyto furcata).</title>
        <authorList>
            <person name="Braun M.S."/>
            <person name="Wang E."/>
            <person name="Zimmermann S."/>
            <person name="Boutin S."/>
            <person name="Wagner H."/>
            <person name="Wink M."/>
        </authorList>
    </citation>
    <scope>NUCLEOTIDE SEQUENCE [LARGE SCALE GENOMIC DNA]</scope>
    <source>
        <strain evidence="6 7">473</strain>
    </source>
</reference>
<proteinExistence type="predicted"/>
<evidence type="ECO:0000256" key="2">
    <source>
        <dbReference type="ARBA" id="ARBA00023125"/>
    </source>
</evidence>
<evidence type="ECO:0000256" key="4">
    <source>
        <dbReference type="PROSITE-ProRule" id="PRU00335"/>
    </source>
</evidence>
<dbReference type="InterPro" id="IPR001647">
    <property type="entry name" value="HTH_TetR"/>
</dbReference>
<dbReference type="PRINTS" id="PR00455">
    <property type="entry name" value="HTHTETR"/>
</dbReference>
<dbReference type="InterPro" id="IPR050109">
    <property type="entry name" value="HTH-type_TetR-like_transc_reg"/>
</dbReference>
<protein>
    <submittedName>
        <fullName evidence="6">TetR/AcrR family transcriptional regulator</fullName>
    </submittedName>
</protein>
<sequence>MAGTPREQAKSERRRRILDAAAELFARHGYQAVSLQSVGEQAGISGPGVYRHFESKQDILAELLQGISERLLRGGRAIRERRGDTPEALAELISFHVDFALADSALIRVHERDFGSLEQQTRRSVREIQRQYLAEWREVLRTLQPQRPLEDHTTRAYAVIGLINSTAYARTRTASSDAQVGAVLKGMAQLALDIPPERKATP</sequence>
<dbReference type="GO" id="GO:0000976">
    <property type="term" value="F:transcription cis-regulatory region binding"/>
    <property type="evidence" value="ECO:0007669"/>
    <property type="project" value="TreeGrafter"/>
</dbReference>
<dbReference type="SUPFAM" id="SSF48498">
    <property type="entry name" value="Tetracyclin repressor-like, C-terminal domain"/>
    <property type="match status" value="1"/>
</dbReference>
<dbReference type="Gene3D" id="1.10.357.10">
    <property type="entry name" value="Tetracycline Repressor, domain 2"/>
    <property type="match status" value="1"/>
</dbReference>
<dbReference type="FunFam" id="1.10.10.60:FF:000141">
    <property type="entry name" value="TetR family transcriptional regulator"/>
    <property type="match status" value="1"/>
</dbReference>
<evidence type="ECO:0000256" key="3">
    <source>
        <dbReference type="ARBA" id="ARBA00023163"/>
    </source>
</evidence>
<dbReference type="PROSITE" id="PS01081">
    <property type="entry name" value="HTH_TETR_1"/>
    <property type="match status" value="1"/>
</dbReference>
<dbReference type="GO" id="GO:0003700">
    <property type="term" value="F:DNA-binding transcription factor activity"/>
    <property type="evidence" value="ECO:0007669"/>
    <property type="project" value="TreeGrafter"/>
</dbReference>
<feature type="domain" description="HTH tetR-type" evidence="5">
    <location>
        <begin position="11"/>
        <end position="71"/>
    </location>
</feature>
<dbReference type="InterPro" id="IPR009057">
    <property type="entry name" value="Homeodomain-like_sf"/>
</dbReference>
<dbReference type="PROSITE" id="PS50977">
    <property type="entry name" value="HTH_TETR_2"/>
    <property type="match status" value="1"/>
</dbReference>
<gene>
    <name evidence="6" type="ORF">EAE32_00940</name>
</gene>
<dbReference type="OrthoDB" id="9179041at2"/>
<dbReference type="SUPFAM" id="SSF46689">
    <property type="entry name" value="Homeodomain-like"/>
    <property type="match status" value="1"/>
</dbReference>
<keyword evidence="7" id="KW-1185">Reference proteome</keyword>
<dbReference type="InterPro" id="IPR036271">
    <property type="entry name" value="Tet_transcr_reg_TetR-rel_C_sf"/>
</dbReference>
<keyword evidence="2 4" id="KW-0238">DNA-binding</keyword>
<dbReference type="Gene3D" id="1.10.10.60">
    <property type="entry name" value="Homeodomain-like"/>
    <property type="match status" value="1"/>
</dbReference>
<accession>A0A3L9LZM5</accession>
<feature type="DNA-binding region" description="H-T-H motif" evidence="4">
    <location>
        <begin position="34"/>
        <end position="53"/>
    </location>
</feature>
<organism evidence="6 7">
    <name type="scientific">Kocuria tytonicola</name>
    <dbReference type="NCBI Taxonomy" id="2055946"/>
    <lineage>
        <taxon>Bacteria</taxon>
        <taxon>Bacillati</taxon>
        <taxon>Actinomycetota</taxon>
        <taxon>Actinomycetes</taxon>
        <taxon>Micrococcales</taxon>
        <taxon>Micrococcaceae</taxon>
        <taxon>Kocuria</taxon>
    </lineage>
</organism>
<dbReference type="PANTHER" id="PTHR30055">
    <property type="entry name" value="HTH-TYPE TRANSCRIPTIONAL REGULATOR RUTR"/>
    <property type="match status" value="1"/>
</dbReference>
<evidence type="ECO:0000256" key="1">
    <source>
        <dbReference type="ARBA" id="ARBA00023015"/>
    </source>
</evidence>
<keyword evidence="1" id="KW-0805">Transcription regulation</keyword>
<dbReference type="PANTHER" id="PTHR30055:SF237">
    <property type="entry name" value="TRANSCRIPTIONAL REPRESSOR MCE3R"/>
    <property type="match status" value="1"/>
</dbReference>
<keyword evidence="3" id="KW-0804">Transcription</keyword>
<dbReference type="InterPro" id="IPR023772">
    <property type="entry name" value="DNA-bd_HTH_TetR-type_CS"/>
</dbReference>
<dbReference type="Pfam" id="PF17932">
    <property type="entry name" value="TetR_C_24"/>
    <property type="match status" value="1"/>
</dbReference>
<comment type="caution">
    <text evidence="6">The sequence shown here is derived from an EMBL/GenBank/DDBJ whole genome shotgun (WGS) entry which is preliminary data.</text>
</comment>